<proteinExistence type="predicted"/>
<keyword evidence="3" id="KW-1185">Reference proteome</keyword>
<gene>
    <name evidence="2" type="ORF">O6P43_009154</name>
</gene>
<feature type="compositionally biased region" description="Polar residues" evidence="1">
    <location>
        <begin position="190"/>
        <end position="217"/>
    </location>
</feature>
<dbReference type="PANTHER" id="PTHR33673">
    <property type="entry name" value="SUPPRESSOR SRP40-LIKE PROTEIN"/>
    <property type="match status" value="1"/>
</dbReference>
<reference evidence="2" key="1">
    <citation type="journal article" date="2023" name="Science">
        <title>Elucidation of the pathway for biosynthesis of saponin adjuvants from the soapbark tree.</title>
        <authorList>
            <person name="Reed J."/>
            <person name="Orme A."/>
            <person name="El-Demerdash A."/>
            <person name="Owen C."/>
            <person name="Martin L.B.B."/>
            <person name="Misra R.C."/>
            <person name="Kikuchi S."/>
            <person name="Rejzek M."/>
            <person name="Martin A.C."/>
            <person name="Harkess A."/>
            <person name="Leebens-Mack J."/>
            <person name="Louveau T."/>
            <person name="Stephenson M.J."/>
            <person name="Osbourn A."/>
        </authorList>
    </citation>
    <scope>NUCLEOTIDE SEQUENCE</scope>
    <source>
        <strain evidence="2">S10</strain>
    </source>
</reference>
<organism evidence="2 3">
    <name type="scientific">Quillaja saponaria</name>
    <name type="common">Soap bark tree</name>
    <dbReference type="NCBI Taxonomy" id="32244"/>
    <lineage>
        <taxon>Eukaryota</taxon>
        <taxon>Viridiplantae</taxon>
        <taxon>Streptophyta</taxon>
        <taxon>Embryophyta</taxon>
        <taxon>Tracheophyta</taxon>
        <taxon>Spermatophyta</taxon>
        <taxon>Magnoliopsida</taxon>
        <taxon>eudicotyledons</taxon>
        <taxon>Gunneridae</taxon>
        <taxon>Pentapetalae</taxon>
        <taxon>rosids</taxon>
        <taxon>fabids</taxon>
        <taxon>Fabales</taxon>
        <taxon>Quillajaceae</taxon>
        <taxon>Quillaja</taxon>
    </lineage>
</organism>
<evidence type="ECO:0000313" key="2">
    <source>
        <dbReference type="EMBL" id="KAJ7971068.1"/>
    </source>
</evidence>
<dbReference type="EMBL" id="JARAOO010000004">
    <property type="protein sequence ID" value="KAJ7971068.1"/>
    <property type="molecule type" value="Genomic_DNA"/>
</dbReference>
<feature type="region of interest" description="Disordered" evidence="1">
    <location>
        <begin position="26"/>
        <end position="79"/>
    </location>
</feature>
<feature type="compositionally biased region" description="Low complexity" evidence="1">
    <location>
        <begin position="57"/>
        <end position="66"/>
    </location>
</feature>
<evidence type="ECO:0000256" key="1">
    <source>
        <dbReference type="SAM" id="MobiDB-lite"/>
    </source>
</evidence>
<name>A0AAD7PXQ1_QUISA</name>
<protein>
    <submittedName>
        <fullName evidence="2">RNA-binding protein with serine-rich domain like</fullName>
    </submittedName>
</protein>
<dbReference type="Proteomes" id="UP001163823">
    <property type="component" value="Chromosome 4"/>
</dbReference>
<dbReference type="KEGG" id="qsa:O6P43_009154"/>
<feature type="region of interest" description="Disordered" evidence="1">
    <location>
        <begin position="183"/>
        <end position="232"/>
    </location>
</feature>
<feature type="region of interest" description="Disordered" evidence="1">
    <location>
        <begin position="283"/>
        <end position="306"/>
    </location>
</feature>
<comment type="caution">
    <text evidence="2">The sequence shown here is derived from an EMBL/GenBank/DDBJ whole genome shotgun (WGS) entry which is preliminary data.</text>
</comment>
<dbReference type="AlphaFoldDB" id="A0AAD7PXQ1"/>
<evidence type="ECO:0000313" key="3">
    <source>
        <dbReference type="Proteomes" id="UP001163823"/>
    </source>
</evidence>
<accession>A0AAD7PXQ1</accession>
<feature type="compositionally biased region" description="Basic and acidic residues" evidence="1">
    <location>
        <begin position="26"/>
        <end position="38"/>
    </location>
</feature>
<sequence>MFLQSDNLLCDTKGTSKVSKIMASMDHENRRESGENPKVHSKFPHNGAEPVIHHCCSVSSTSSDSSQEFDVTSKDAHSSIPLESKQADELHSLTLSSPDLTSPSPCWSIQSGSATPSHDLQTMDQPAGYDPNRIPSSIFSSKPATPMEWSVASNESLFSLHLGNNSFSRDHAFLLNNSDEWTTLPPVEKATNSESKNPDMENSGSTEASAEPTNPVTENYLGSKEKSSETPKVVLNETPEVNNKEKMAPAEDARISTRSDTSSMSTQSFRFPVFVADSVRNSTSTVESEKHLPEKQLLPQNPETATKPTGNPWFSCFSCCKLC</sequence>
<dbReference type="PANTHER" id="PTHR33673:SF36">
    <property type="entry name" value="MYB-LIKE PROTEIN Q"/>
    <property type="match status" value="1"/>
</dbReference>